<dbReference type="GO" id="GO:0016011">
    <property type="term" value="C:dystroglycan complex"/>
    <property type="evidence" value="ECO:0007669"/>
    <property type="project" value="TreeGrafter"/>
</dbReference>
<feature type="domain" description="Dystroglycan-type cadherin-like" evidence="3">
    <location>
        <begin position="417"/>
        <end position="509"/>
    </location>
</feature>
<evidence type="ECO:0000313" key="5">
    <source>
        <dbReference type="Proteomes" id="UP000094769"/>
    </source>
</evidence>
<dbReference type="InterPro" id="IPR015919">
    <property type="entry name" value="Cadherin-like_sf"/>
</dbReference>
<accession>A0A7Z1AEW8</accession>
<dbReference type="PANTHER" id="PTHR21559:SF21">
    <property type="entry name" value="DYSTROGLYCAN 1"/>
    <property type="match status" value="1"/>
</dbReference>
<reference evidence="4 5" key="1">
    <citation type="submission" date="2016-06" db="EMBL/GenBank/DDBJ databases">
        <title>Genome sequence of endosymbiont of Candidatus Endolucinida thiodiazotropha.</title>
        <authorList>
            <person name="Poehlein A."/>
            <person name="Koenig S."/>
            <person name="Heiden S.E."/>
            <person name="Thuermer A."/>
            <person name="Voget S."/>
            <person name="Daniel R."/>
            <person name="Markert S."/>
            <person name="Gros O."/>
            <person name="Schweder T."/>
        </authorList>
    </citation>
    <scope>NUCLEOTIDE SEQUENCE [LARGE SCALE GENOMIC DNA]</scope>
    <source>
        <strain evidence="4 5">COS</strain>
    </source>
</reference>
<feature type="chain" id="PRO_5030554462" evidence="2">
    <location>
        <begin position="27"/>
        <end position="606"/>
    </location>
</feature>
<sequence length="606" mass="63934">MKALHTLLPLVVLPALFLTEMSQLQAGTVAEESYAEPAESFSFEKAVWRKRKDLLVLKGNGTPGVKVDVFIAGTDLYLGSKTVNKRGYWRLKFYNPANVPCGVRTEYGTLVQERTVIRAPADCVSGSEPEPPAENRPPVISGTPQTQVAEGQTYRFTPSANDADGDTLTFSIANRPSWANFNTSTGQLSGTPDQNAAGTTNNIVISCSDGSASASLDAFSITVDDNNQAPTISGTPDTRVAEGAGYRFAPQAHDADGDSLTFSIDNRPDWASFNPSTGVLSGTPGYGSAGTTDHIVISVSDGNAVASLNAFSITVSDTNRAPSISGTPDTSIEEGDGYSFTPAASDPDGDALTFSISNRPYWAAFNPNSGRLSGTPDSESAGTYRNIVITVSDGSDSVSLDGFTITINDVAEPNNTPVISGTAEPSVIAGNEYRFAPDASDADNDELTFSASNLPAWASLNTQTGVLSGTPNSEDIGRYDAIVITVTDGTDSASLSPLSIEVVEPEPTVGSVSLAWVPPSTRTDGSSLDMSEIAGYKIYMGTTADNLQQVMDLADCTIHDYVIDNLDVGDYYFAVTTYDTEGNESDYSNVAMKSTMRLTTEAATRI</sequence>
<feature type="domain" description="Dystroglycan-type cadherin-like" evidence="3">
    <location>
        <begin position="138"/>
        <end position="230"/>
    </location>
</feature>
<gene>
    <name evidence="4" type="ORF">CODIS_25630</name>
</gene>
<dbReference type="Pfam" id="PF05345">
    <property type="entry name" value="He_PIG"/>
    <property type="match status" value="4"/>
</dbReference>
<evidence type="ECO:0000259" key="3">
    <source>
        <dbReference type="SMART" id="SM00736"/>
    </source>
</evidence>
<dbReference type="Gene3D" id="2.60.40.10">
    <property type="entry name" value="Immunoglobulins"/>
    <property type="match status" value="5"/>
</dbReference>
<proteinExistence type="predicted"/>
<dbReference type="GO" id="GO:0043236">
    <property type="term" value="F:laminin binding"/>
    <property type="evidence" value="ECO:0007669"/>
    <property type="project" value="TreeGrafter"/>
</dbReference>
<evidence type="ECO:0000256" key="1">
    <source>
        <dbReference type="SAM" id="MobiDB-lite"/>
    </source>
</evidence>
<dbReference type="Proteomes" id="UP000094769">
    <property type="component" value="Unassembled WGS sequence"/>
</dbReference>
<feature type="domain" description="Dystroglycan-type cadherin-like" evidence="3">
    <location>
        <begin position="323"/>
        <end position="414"/>
    </location>
</feature>
<evidence type="ECO:0000313" key="4">
    <source>
        <dbReference type="EMBL" id="ODJ87311.1"/>
    </source>
</evidence>
<feature type="region of interest" description="Disordered" evidence="1">
    <location>
        <begin position="122"/>
        <end position="145"/>
    </location>
</feature>
<dbReference type="SUPFAM" id="SSF49313">
    <property type="entry name" value="Cadherin-like"/>
    <property type="match status" value="4"/>
</dbReference>
<dbReference type="PANTHER" id="PTHR21559">
    <property type="entry name" value="DYSTROGLYCAN-RELATED"/>
    <property type="match status" value="1"/>
</dbReference>
<feature type="signal peptide" evidence="2">
    <location>
        <begin position="1"/>
        <end position="26"/>
    </location>
</feature>
<dbReference type="InterPro" id="IPR036116">
    <property type="entry name" value="FN3_sf"/>
</dbReference>
<dbReference type="AlphaFoldDB" id="A0A7Z1AEW8"/>
<organism evidence="4 5">
    <name type="scientific">Candidatus Thiodiazotropha endolucinida</name>
    <dbReference type="NCBI Taxonomy" id="1655433"/>
    <lineage>
        <taxon>Bacteria</taxon>
        <taxon>Pseudomonadati</taxon>
        <taxon>Pseudomonadota</taxon>
        <taxon>Gammaproteobacteria</taxon>
        <taxon>Chromatiales</taxon>
        <taxon>Sedimenticolaceae</taxon>
        <taxon>Candidatus Thiodiazotropha</taxon>
    </lineage>
</organism>
<dbReference type="GO" id="GO:0005509">
    <property type="term" value="F:calcium ion binding"/>
    <property type="evidence" value="ECO:0007669"/>
    <property type="project" value="InterPro"/>
</dbReference>
<dbReference type="CDD" id="cd00063">
    <property type="entry name" value="FN3"/>
    <property type="match status" value="1"/>
</dbReference>
<dbReference type="EMBL" id="MARB01000013">
    <property type="protein sequence ID" value="ODJ87311.1"/>
    <property type="molecule type" value="Genomic_DNA"/>
</dbReference>
<keyword evidence="5" id="KW-1185">Reference proteome</keyword>
<evidence type="ECO:0000256" key="2">
    <source>
        <dbReference type="SAM" id="SignalP"/>
    </source>
</evidence>
<dbReference type="SUPFAM" id="SSF49265">
    <property type="entry name" value="Fibronectin type III"/>
    <property type="match status" value="1"/>
</dbReference>
<dbReference type="InterPro" id="IPR003961">
    <property type="entry name" value="FN3_dom"/>
</dbReference>
<name>A0A7Z1AEW8_9GAMM</name>
<keyword evidence="2" id="KW-0732">Signal</keyword>
<dbReference type="InterPro" id="IPR006644">
    <property type="entry name" value="Cadg"/>
</dbReference>
<dbReference type="InterPro" id="IPR013783">
    <property type="entry name" value="Ig-like_fold"/>
</dbReference>
<dbReference type="SMART" id="SM00736">
    <property type="entry name" value="CADG"/>
    <property type="match status" value="4"/>
</dbReference>
<comment type="caution">
    <text evidence="4">The sequence shown here is derived from an EMBL/GenBank/DDBJ whole genome shotgun (WGS) entry which is preliminary data.</text>
</comment>
<feature type="domain" description="Dystroglycan-type cadherin-like" evidence="3">
    <location>
        <begin position="235"/>
        <end position="322"/>
    </location>
</feature>
<protein>
    <submittedName>
        <fullName evidence="4">Putative Ig domain protein</fullName>
    </submittedName>
</protein>
<dbReference type="RefSeq" id="WP_069125455.1">
    <property type="nucleotide sequence ID" value="NZ_MARB01000013.1"/>
</dbReference>